<feature type="region of interest" description="Disordered" evidence="9">
    <location>
        <begin position="1"/>
        <end position="53"/>
    </location>
</feature>
<keyword evidence="4 10" id="KW-1133">Transmembrane helix</keyword>
<comment type="caution">
    <text evidence="12">The sequence shown here is derived from an EMBL/GenBank/DDBJ whole genome shotgun (WGS) entry which is preliminary data.</text>
</comment>
<dbReference type="InterPro" id="IPR003280">
    <property type="entry name" value="2pore_dom_K_chnl"/>
</dbReference>
<evidence type="ECO:0000256" key="8">
    <source>
        <dbReference type="RuleBase" id="RU003857"/>
    </source>
</evidence>
<dbReference type="GO" id="GO:0022841">
    <property type="term" value="F:potassium ion leak channel activity"/>
    <property type="evidence" value="ECO:0007669"/>
    <property type="project" value="TreeGrafter"/>
</dbReference>
<keyword evidence="6 10" id="KW-0472">Membrane</keyword>
<dbReference type="Gene3D" id="1.10.287.70">
    <property type="match status" value="2"/>
</dbReference>
<keyword evidence="5 8" id="KW-0406">Ion transport</keyword>
<dbReference type="Pfam" id="PF07885">
    <property type="entry name" value="Ion_trans_2"/>
    <property type="match status" value="2"/>
</dbReference>
<feature type="compositionally biased region" description="Basic and acidic residues" evidence="9">
    <location>
        <begin position="39"/>
        <end position="53"/>
    </location>
</feature>
<keyword evidence="2 8" id="KW-0813">Transport</keyword>
<dbReference type="PANTHER" id="PTHR11003">
    <property type="entry name" value="POTASSIUM CHANNEL, SUBFAMILY K"/>
    <property type="match status" value="1"/>
</dbReference>
<keyword evidence="7 8" id="KW-0407">Ion channel</keyword>
<feature type="compositionally biased region" description="Basic and acidic residues" evidence="9">
    <location>
        <begin position="181"/>
        <end position="190"/>
    </location>
</feature>
<comment type="subcellular location">
    <subcellularLocation>
        <location evidence="1">Membrane</location>
        <topology evidence="1">Multi-pass membrane protein</topology>
    </subcellularLocation>
</comment>
<protein>
    <recommendedName>
        <fullName evidence="11">Potassium channel domain-containing protein</fullName>
    </recommendedName>
</protein>
<evidence type="ECO:0000256" key="6">
    <source>
        <dbReference type="ARBA" id="ARBA00023136"/>
    </source>
</evidence>
<evidence type="ECO:0000313" key="13">
    <source>
        <dbReference type="Proteomes" id="UP001162640"/>
    </source>
</evidence>
<evidence type="ECO:0000256" key="10">
    <source>
        <dbReference type="SAM" id="Phobius"/>
    </source>
</evidence>
<sequence length="703" mass="77745">MSQSSGMSLSGTLSSLSGSGKKALTKISPAMPRSSTRQRKGDGRSRKSARESSTRIRMHILDKASASETADNILKIKSQKLLRAVIILIGFFGFGVTFYSLWEGMEAYEALYFTILTISTVGYGDHVPSTDVGKLVTCVFVFAGLALIAEAMGIIGDYMLERVNRISQQVAEEAARRQKEAALKKQREEQVADAETNLKIMIEKRNKDRSPGGRGHGRGSVHGVTTLSKDAIDKYNKERAISSSGSSLPIQSSRSGRATALNTLVSGMVAVNKVRTKTFTMAVNATQRGTGRISKRNSKKGGPKGLESEYSNSPLSSDEKTDESGTPQKPMRNSLSKKEMDEQLALEEEEHELEEAMKRRWHLVWSVLYIALAVASGTIFFAVAEGFNWVDALYLSCITVTSVGYGDKKPETRNGKIFAMFWILLGTFLVAKAIGGYLDYQTKIKQQEIRKRILAKPLTMSEIEQADIDDSKSLSEAEFVLYKLQAMGILSRTDVEKVNRKFRVELNPGEDGEVQIPPKEHVEQCYKDGQDFYFAMRSYQDKISEDEKEKKEEVRKGEAKSSLSKRKLGLYAGALNKLRRTIKEGAAEGLKNRLIELLDNDDIVADLPEVENDDDEIEREIKEIIFSESKDKLKTIQDEQNGGIDKAGGIMRTNTSVQNAAASLIAKLKSRRGRESKVKSPSPTFGSPTSTSKLGERLSNAVT</sequence>
<organism evidence="12 13">
    <name type="scientific">Triparma laevis f. inornata</name>
    <dbReference type="NCBI Taxonomy" id="1714386"/>
    <lineage>
        <taxon>Eukaryota</taxon>
        <taxon>Sar</taxon>
        <taxon>Stramenopiles</taxon>
        <taxon>Ochrophyta</taxon>
        <taxon>Bolidophyceae</taxon>
        <taxon>Parmales</taxon>
        <taxon>Triparmaceae</taxon>
        <taxon>Triparma</taxon>
    </lineage>
</organism>
<feature type="compositionally biased region" description="Polar residues" evidence="9">
    <location>
        <begin position="324"/>
        <end position="334"/>
    </location>
</feature>
<dbReference type="PANTHER" id="PTHR11003:SF291">
    <property type="entry name" value="IP11374P"/>
    <property type="match status" value="1"/>
</dbReference>
<feature type="compositionally biased region" description="Basic and acidic residues" evidence="9">
    <location>
        <begin position="201"/>
        <end position="211"/>
    </location>
</feature>
<evidence type="ECO:0000259" key="11">
    <source>
        <dbReference type="Pfam" id="PF07885"/>
    </source>
</evidence>
<evidence type="ECO:0000256" key="3">
    <source>
        <dbReference type="ARBA" id="ARBA00022692"/>
    </source>
</evidence>
<dbReference type="PRINTS" id="PR01333">
    <property type="entry name" value="2POREKCHANEL"/>
</dbReference>
<evidence type="ECO:0000256" key="9">
    <source>
        <dbReference type="SAM" id="MobiDB-lite"/>
    </source>
</evidence>
<evidence type="ECO:0000256" key="1">
    <source>
        <dbReference type="ARBA" id="ARBA00004141"/>
    </source>
</evidence>
<feature type="compositionally biased region" description="Basic residues" evidence="9">
    <location>
        <begin position="293"/>
        <end position="302"/>
    </location>
</feature>
<dbReference type="SUPFAM" id="SSF81324">
    <property type="entry name" value="Voltage-gated potassium channels"/>
    <property type="match status" value="2"/>
</dbReference>
<feature type="region of interest" description="Disordered" evidence="9">
    <location>
        <begin position="282"/>
        <end position="348"/>
    </location>
</feature>
<feature type="transmembrane region" description="Helical" evidence="10">
    <location>
        <begin position="389"/>
        <end position="406"/>
    </location>
</feature>
<feature type="domain" description="Potassium channel" evidence="11">
    <location>
        <begin position="370"/>
        <end position="433"/>
    </location>
</feature>
<feature type="transmembrane region" description="Helical" evidence="10">
    <location>
        <begin position="132"/>
        <end position="155"/>
    </location>
</feature>
<reference evidence="13" key="1">
    <citation type="journal article" date="2023" name="Commun. Biol.">
        <title>Genome analysis of Parmales, the sister group of diatoms, reveals the evolutionary specialization of diatoms from phago-mixotrophs to photoautotrophs.</title>
        <authorList>
            <person name="Ban H."/>
            <person name="Sato S."/>
            <person name="Yoshikawa S."/>
            <person name="Yamada K."/>
            <person name="Nakamura Y."/>
            <person name="Ichinomiya M."/>
            <person name="Sato N."/>
            <person name="Blanc-Mathieu R."/>
            <person name="Endo H."/>
            <person name="Kuwata A."/>
            <person name="Ogata H."/>
        </authorList>
    </citation>
    <scope>NUCLEOTIDE SEQUENCE [LARGE SCALE GENOMIC DNA]</scope>
</reference>
<proteinExistence type="inferred from homology"/>
<feature type="transmembrane region" description="Helical" evidence="10">
    <location>
        <begin position="418"/>
        <end position="438"/>
    </location>
</feature>
<feature type="region of interest" description="Disordered" evidence="9">
    <location>
        <begin position="668"/>
        <end position="703"/>
    </location>
</feature>
<dbReference type="GO" id="GO:0005886">
    <property type="term" value="C:plasma membrane"/>
    <property type="evidence" value="ECO:0007669"/>
    <property type="project" value="TreeGrafter"/>
</dbReference>
<dbReference type="GO" id="GO:0015271">
    <property type="term" value="F:outward rectifier potassium channel activity"/>
    <property type="evidence" value="ECO:0007669"/>
    <property type="project" value="TreeGrafter"/>
</dbReference>
<evidence type="ECO:0000256" key="7">
    <source>
        <dbReference type="ARBA" id="ARBA00023303"/>
    </source>
</evidence>
<feature type="compositionally biased region" description="Low complexity" evidence="9">
    <location>
        <begin position="1"/>
        <end position="20"/>
    </location>
</feature>
<comment type="similarity">
    <text evidence="8">Belongs to the two pore domain potassium channel (TC 1.A.1.8) family.</text>
</comment>
<evidence type="ECO:0000256" key="5">
    <source>
        <dbReference type="ARBA" id="ARBA00023065"/>
    </source>
</evidence>
<gene>
    <name evidence="12" type="ORF">TL16_g08712</name>
</gene>
<dbReference type="Proteomes" id="UP001162640">
    <property type="component" value="Unassembled WGS sequence"/>
</dbReference>
<feature type="region of interest" description="Disordered" evidence="9">
    <location>
        <begin position="181"/>
        <end position="228"/>
    </location>
</feature>
<dbReference type="AlphaFoldDB" id="A0A9W7B5J2"/>
<feature type="transmembrane region" description="Helical" evidence="10">
    <location>
        <begin position="363"/>
        <end position="383"/>
    </location>
</feature>
<evidence type="ECO:0000313" key="12">
    <source>
        <dbReference type="EMBL" id="GMH80828.1"/>
    </source>
</evidence>
<evidence type="ECO:0000256" key="2">
    <source>
        <dbReference type="ARBA" id="ARBA00022448"/>
    </source>
</evidence>
<feature type="compositionally biased region" description="Low complexity" evidence="9">
    <location>
        <begin position="680"/>
        <end position="692"/>
    </location>
</feature>
<feature type="domain" description="Potassium channel" evidence="11">
    <location>
        <begin position="86"/>
        <end position="160"/>
    </location>
</feature>
<keyword evidence="3 8" id="KW-0812">Transmembrane</keyword>
<accession>A0A9W7B5J2</accession>
<evidence type="ECO:0000256" key="4">
    <source>
        <dbReference type="ARBA" id="ARBA00022989"/>
    </source>
</evidence>
<feature type="transmembrane region" description="Helical" evidence="10">
    <location>
        <begin position="81"/>
        <end position="102"/>
    </location>
</feature>
<dbReference type="EMBL" id="BLQM01000290">
    <property type="protein sequence ID" value="GMH80828.1"/>
    <property type="molecule type" value="Genomic_DNA"/>
</dbReference>
<dbReference type="GO" id="GO:0030322">
    <property type="term" value="P:stabilization of membrane potential"/>
    <property type="evidence" value="ECO:0007669"/>
    <property type="project" value="TreeGrafter"/>
</dbReference>
<name>A0A9W7B5J2_9STRA</name>
<dbReference type="InterPro" id="IPR013099">
    <property type="entry name" value="K_chnl_dom"/>
</dbReference>